<dbReference type="InterPro" id="IPR036397">
    <property type="entry name" value="RNaseH_sf"/>
</dbReference>
<organism evidence="2 3">
    <name type="scientific">Rhizophagus irregularis (strain DAOM 197198w)</name>
    <name type="common">Glomus intraradices</name>
    <dbReference type="NCBI Taxonomy" id="1432141"/>
    <lineage>
        <taxon>Eukaryota</taxon>
        <taxon>Fungi</taxon>
        <taxon>Fungi incertae sedis</taxon>
        <taxon>Mucoromycota</taxon>
        <taxon>Glomeromycotina</taxon>
        <taxon>Glomeromycetes</taxon>
        <taxon>Glomerales</taxon>
        <taxon>Glomeraceae</taxon>
        <taxon>Rhizophagus</taxon>
    </lineage>
</organism>
<dbReference type="InterPro" id="IPR038717">
    <property type="entry name" value="Tc1-like_DDE_dom"/>
</dbReference>
<dbReference type="OMA" id="ERISFIM"/>
<evidence type="ECO:0000313" key="2">
    <source>
        <dbReference type="EMBL" id="EXX67278.1"/>
    </source>
</evidence>
<proteinExistence type="predicted"/>
<evidence type="ECO:0000259" key="1">
    <source>
        <dbReference type="Pfam" id="PF13358"/>
    </source>
</evidence>
<dbReference type="PANTHER" id="PTHR46564">
    <property type="entry name" value="TRANSPOSASE"/>
    <property type="match status" value="1"/>
</dbReference>
<dbReference type="GO" id="GO:0003676">
    <property type="term" value="F:nucleic acid binding"/>
    <property type="evidence" value="ECO:0007669"/>
    <property type="project" value="InterPro"/>
</dbReference>
<dbReference type="Pfam" id="PF13358">
    <property type="entry name" value="DDE_3"/>
    <property type="match status" value="1"/>
</dbReference>
<dbReference type="PANTHER" id="PTHR46564:SF1">
    <property type="entry name" value="TRANSPOSASE"/>
    <property type="match status" value="1"/>
</dbReference>
<dbReference type="EMBL" id="JEMT01017876">
    <property type="protein sequence ID" value="EXX67278.1"/>
    <property type="molecule type" value="Genomic_DNA"/>
</dbReference>
<sequence length="275" mass="32487">MGHFYLGKDIRKLIIQKTLLGRHSISQISKECHVSKTFVKDVRRYYKKHGVLENSNKKKARRKSKLQQERIMVKLLLKKSDWYLDELAAKVTKYQQKYLNDKPNNLSVSVSTVCRTLKSLGFFRKKLSRKAKERNEIERISFIMRMKNFSLEQFVFVDETAKDERTPFRSYGYSSSNRRAEIKCPFIRGKRYTIEGTLGINGIIAHCIQEVMDNCSIHKSLRTYEILAAYGVKLIFLPAYSPGLNSIEQCFSYVKGFLHRYHEWVEREYDAYYNQ</sequence>
<keyword evidence="3" id="KW-1185">Reference proteome</keyword>
<dbReference type="AlphaFoldDB" id="A0A015MKB4"/>
<accession>A0A015MKB4</accession>
<reference evidence="2 3" key="1">
    <citation type="submission" date="2014-02" db="EMBL/GenBank/DDBJ databases">
        <title>Single nucleus genome sequencing reveals high similarity among nuclei of an endomycorrhizal fungus.</title>
        <authorList>
            <person name="Lin K."/>
            <person name="Geurts R."/>
            <person name="Zhang Z."/>
            <person name="Limpens E."/>
            <person name="Saunders D.G."/>
            <person name="Mu D."/>
            <person name="Pang E."/>
            <person name="Cao H."/>
            <person name="Cha H."/>
            <person name="Lin T."/>
            <person name="Zhou Q."/>
            <person name="Shang Y."/>
            <person name="Li Y."/>
            <person name="Ivanov S."/>
            <person name="Sharma T."/>
            <person name="Velzen R.V."/>
            <person name="Ruijter N.D."/>
            <person name="Aanen D.K."/>
            <person name="Win J."/>
            <person name="Kamoun S."/>
            <person name="Bisseling T."/>
            <person name="Huang S."/>
        </authorList>
    </citation>
    <scope>NUCLEOTIDE SEQUENCE [LARGE SCALE GENOMIC DNA]</scope>
    <source>
        <strain evidence="3">DAOM197198w</strain>
    </source>
</reference>
<dbReference type="SUPFAM" id="SSF46689">
    <property type="entry name" value="Homeodomain-like"/>
    <property type="match status" value="1"/>
</dbReference>
<protein>
    <recommendedName>
        <fullName evidence="1">Tc1-like transposase DDE domain-containing protein</fullName>
    </recommendedName>
</protein>
<dbReference type="OrthoDB" id="2421766at2759"/>
<dbReference type="Proteomes" id="UP000022910">
    <property type="component" value="Unassembled WGS sequence"/>
</dbReference>
<comment type="caution">
    <text evidence="2">The sequence shown here is derived from an EMBL/GenBank/DDBJ whole genome shotgun (WGS) entry which is preliminary data.</text>
</comment>
<dbReference type="InterPro" id="IPR009057">
    <property type="entry name" value="Homeodomain-like_sf"/>
</dbReference>
<dbReference type="HOGENOM" id="CLU_056788_1_0_1"/>
<dbReference type="STRING" id="1432141.A0A015MKB4"/>
<dbReference type="Gene3D" id="3.30.420.10">
    <property type="entry name" value="Ribonuclease H-like superfamily/Ribonuclease H"/>
    <property type="match status" value="1"/>
</dbReference>
<name>A0A015MKB4_RHIIW</name>
<evidence type="ECO:0000313" key="3">
    <source>
        <dbReference type="Proteomes" id="UP000022910"/>
    </source>
</evidence>
<gene>
    <name evidence="2" type="ORF">RirG_115890</name>
</gene>
<feature type="domain" description="Tc1-like transposase DDE" evidence="1">
    <location>
        <begin position="211"/>
        <end position="260"/>
    </location>
</feature>